<evidence type="ECO:0000313" key="1">
    <source>
        <dbReference type="EMBL" id="GGK32114.1"/>
    </source>
</evidence>
<dbReference type="RefSeq" id="WP_189114558.1">
    <property type="nucleotide sequence ID" value="NZ_BMQC01000008.1"/>
</dbReference>
<dbReference type="EMBL" id="BMQC01000008">
    <property type="protein sequence ID" value="GGK32114.1"/>
    <property type="molecule type" value="Genomic_DNA"/>
</dbReference>
<gene>
    <name evidence="1" type="ORF">GCM10010124_26090</name>
</gene>
<sequence length="140" mass="13694">MGIIEGAGKVGDGLSLGRRKVARGSYSFAIDGGAVGDITLRGDTIPAGAVIVDALIKVGTALTSGGSATVAVKVEGAADINAADAIGGAPWSTTGAKRGDFTATSAPVTTTAVRSIVATVGTAALTAGVFDVLVEYWELA</sequence>
<reference evidence="1" key="1">
    <citation type="journal article" date="2014" name="Int. J. Syst. Evol. Microbiol.">
        <title>Complete genome sequence of Corynebacterium casei LMG S-19264T (=DSM 44701T), isolated from a smear-ripened cheese.</title>
        <authorList>
            <consortium name="US DOE Joint Genome Institute (JGI-PGF)"/>
            <person name="Walter F."/>
            <person name="Albersmeier A."/>
            <person name="Kalinowski J."/>
            <person name="Ruckert C."/>
        </authorList>
    </citation>
    <scope>NUCLEOTIDE SEQUENCE</scope>
    <source>
        <strain evidence="1">JCM 3091</strain>
    </source>
</reference>
<evidence type="ECO:0000313" key="2">
    <source>
        <dbReference type="Proteomes" id="UP000662200"/>
    </source>
</evidence>
<keyword evidence="2" id="KW-1185">Reference proteome</keyword>
<name>A0A8J3BRQ6_9ACTN</name>
<protein>
    <submittedName>
        <fullName evidence="1">Uncharacterized protein</fullName>
    </submittedName>
</protein>
<organism evidence="1 2">
    <name type="scientific">Pilimelia terevasa</name>
    <dbReference type="NCBI Taxonomy" id="53372"/>
    <lineage>
        <taxon>Bacteria</taxon>
        <taxon>Bacillati</taxon>
        <taxon>Actinomycetota</taxon>
        <taxon>Actinomycetes</taxon>
        <taxon>Micromonosporales</taxon>
        <taxon>Micromonosporaceae</taxon>
        <taxon>Pilimelia</taxon>
    </lineage>
</organism>
<accession>A0A8J3BRQ6</accession>
<reference evidence="1" key="2">
    <citation type="submission" date="2020-09" db="EMBL/GenBank/DDBJ databases">
        <authorList>
            <person name="Sun Q."/>
            <person name="Ohkuma M."/>
        </authorList>
    </citation>
    <scope>NUCLEOTIDE SEQUENCE</scope>
    <source>
        <strain evidence="1">JCM 3091</strain>
    </source>
</reference>
<dbReference type="Proteomes" id="UP000662200">
    <property type="component" value="Unassembled WGS sequence"/>
</dbReference>
<proteinExistence type="predicted"/>
<dbReference type="AlphaFoldDB" id="A0A8J3BRQ6"/>
<comment type="caution">
    <text evidence="1">The sequence shown here is derived from an EMBL/GenBank/DDBJ whole genome shotgun (WGS) entry which is preliminary data.</text>
</comment>